<keyword evidence="15" id="KW-1185">Reference proteome</keyword>
<evidence type="ECO:0000256" key="10">
    <source>
        <dbReference type="ARBA" id="ARBA00023316"/>
    </source>
</evidence>
<comment type="function">
    <text evidence="11">Catalyzes the initial step of the lipid cycle reactions in the biosynthesis of the cell wall peptidoglycan: transfers peptidoglycan precursor phospho-MurNAc-pentapeptide from UDP-MurNAc-pentapeptide onto the lipid carrier undecaprenyl phosphate, yielding undecaprenyl-pyrophosphoryl-MurNAc-pentapeptide, known as lipid I.</text>
</comment>
<dbReference type="Pfam" id="PF00953">
    <property type="entry name" value="Glycos_transf_4"/>
    <property type="match status" value="1"/>
</dbReference>
<dbReference type="InterPro" id="IPR003524">
    <property type="entry name" value="PNAcMuramoyl-5peptid_Trfase"/>
</dbReference>
<feature type="transmembrane region" description="Helical" evidence="11">
    <location>
        <begin position="291"/>
        <end position="312"/>
    </location>
</feature>
<dbReference type="EMBL" id="QEKH01000028">
    <property type="protein sequence ID" value="PVY38104.1"/>
    <property type="molecule type" value="Genomic_DNA"/>
</dbReference>
<dbReference type="GO" id="GO:0046872">
    <property type="term" value="F:metal ion binding"/>
    <property type="evidence" value="ECO:0007669"/>
    <property type="project" value="UniProtKB-KW"/>
</dbReference>
<keyword evidence="7 11" id="KW-1133">Transmembrane helix</keyword>
<feature type="transmembrane region" description="Helical" evidence="11">
    <location>
        <begin position="242"/>
        <end position="259"/>
    </location>
</feature>
<evidence type="ECO:0000256" key="5">
    <source>
        <dbReference type="ARBA" id="ARBA00022960"/>
    </source>
</evidence>
<dbReference type="UniPathway" id="UPA00219"/>
<feature type="transmembrane region" description="Helical" evidence="11">
    <location>
        <begin position="76"/>
        <end position="93"/>
    </location>
</feature>
<dbReference type="GO" id="GO:0051301">
    <property type="term" value="P:cell division"/>
    <property type="evidence" value="ECO:0007669"/>
    <property type="project" value="UniProtKB-KW"/>
</dbReference>
<evidence type="ECO:0000256" key="11">
    <source>
        <dbReference type="HAMAP-Rule" id="MF_00038"/>
    </source>
</evidence>
<evidence type="ECO:0000256" key="13">
    <source>
        <dbReference type="PIRSR" id="PIRSR600715-1"/>
    </source>
</evidence>
<comment type="catalytic activity">
    <reaction evidence="11">
        <text>UDP-N-acetyl-alpha-D-muramoyl-L-alanyl-gamma-D-glutamyl-meso-2,6-diaminopimeloyl-D-alanyl-D-alanine + di-trans,octa-cis-undecaprenyl phosphate = di-trans,octa-cis-undecaprenyl diphospho-N-acetyl-alpha-D-muramoyl-L-alanyl-D-glutamyl-meso-2,6-diaminopimeloyl-D-alanyl-D-alanine + UMP</text>
        <dbReference type="Rhea" id="RHEA:28386"/>
        <dbReference type="ChEBI" id="CHEBI:57865"/>
        <dbReference type="ChEBI" id="CHEBI:60392"/>
        <dbReference type="ChEBI" id="CHEBI:61386"/>
        <dbReference type="ChEBI" id="CHEBI:61387"/>
        <dbReference type="EC" id="2.7.8.13"/>
    </reaction>
</comment>
<accession>A0A2U1ANW5</accession>
<keyword evidence="10 11" id="KW-0961">Cell wall biogenesis/degradation</keyword>
<evidence type="ECO:0000256" key="4">
    <source>
        <dbReference type="ARBA" id="ARBA00022692"/>
    </source>
</evidence>
<comment type="cofactor">
    <cofactor evidence="11 13">
        <name>Mg(2+)</name>
        <dbReference type="ChEBI" id="CHEBI:18420"/>
    </cofactor>
</comment>
<reference evidence="14 15" key="1">
    <citation type="submission" date="2018-04" db="EMBL/GenBank/DDBJ databases">
        <title>Genomic Encyclopedia of Type Strains, Phase IV (KMG-IV): sequencing the most valuable type-strain genomes for metagenomic binning, comparative biology and taxonomic classification.</title>
        <authorList>
            <person name="Goeker M."/>
        </authorList>
    </citation>
    <scope>NUCLEOTIDE SEQUENCE [LARGE SCALE GENOMIC DNA]</scope>
    <source>
        <strain evidence="14 15">DSM 14823</strain>
    </source>
</reference>
<evidence type="ECO:0000256" key="12">
    <source>
        <dbReference type="NCBIfam" id="TIGR00445"/>
    </source>
</evidence>
<evidence type="ECO:0000256" key="6">
    <source>
        <dbReference type="ARBA" id="ARBA00022984"/>
    </source>
</evidence>
<protein>
    <recommendedName>
        <fullName evidence="11 12">Phospho-N-acetylmuramoyl-pentapeptide-transferase</fullName>
        <ecNumber evidence="11 12">2.7.8.13</ecNumber>
    </recommendedName>
    <alternativeName>
        <fullName evidence="11">UDP-MurNAc-pentapeptide phosphotransferase</fullName>
    </alternativeName>
</protein>
<feature type="transmembrane region" description="Helical" evidence="11">
    <location>
        <begin position="341"/>
        <end position="360"/>
    </location>
</feature>
<keyword evidence="3 11" id="KW-0808">Transferase</keyword>
<dbReference type="AlphaFoldDB" id="A0A2U1ANW5"/>
<dbReference type="CDD" id="cd06852">
    <property type="entry name" value="GT_MraY"/>
    <property type="match status" value="1"/>
</dbReference>
<keyword evidence="5 11" id="KW-0133">Cell shape</keyword>
<dbReference type="PANTHER" id="PTHR22926">
    <property type="entry name" value="PHOSPHO-N-ACETYLMURAMOYL-PENTAPEPTIDE-TRANSFERASE"/>
    <property type="match status" value="1"/>
</dbReference>
<feature type="transmembrane region" description="Helical" evidence="11">
    <location>
        <begin position="175"/>
        <end position="196"/>
    </location>
</feature>
<dbReference type="GO" id="GO:0005886">
    <property type="term" value="C:plasma membrane"/>
    <property type="evidence" value="ECO:0007669"/>
    <property type="project" value="UniProtKB-SubCell"/>
</dbReference>
<keyword evidence="2 11" id="KW-0132">Cell division</keyword>
<dbReference type="PANTHER" id="PTHR22926:SF5">
    <property type="entry name" value="PHOSPHO-N-ACETYLMURAMOYL-PENTAPEPTIDE-TRANSFERASE HOMOLOG"/>
    <property type="match status" value="1"/>
</dbReference>
<comment type="subcellular location">
    <subcellularLocation>
        <location evidence="11">Cell membrane</location>
        <topology evidence="11">Multi-pass membrane protein</topology>
    </subcellularLocation>
    <subcellularLocation>
        <location evidence="1">Membrane</location>
        <topology evidence="1">Multi-pass membrane protein</topology>
    </subcellularLocation>
</comment>
<evidence type="ECO:0000313" key="14">
    <source>
        <dbReference type="EMBL" id="PVY38104.1"/>
    </source>
</evidence>
<organism evidence="14 15">
    <name type="scientific">Victivallis vadensis</name>
    <dbReference type="NCBI Taxonomy" id="172901"/>
    <lineage>
        <taxon>Bacteria</taxon>
        <taxon>Pseudomonadati</taxon>
        <taxon>Lentisphaerota</taxon>
        <taxon>Lentisphaeria</taxon>
        <taxon>Victivallales</taxon>
        <taxon>Victivallaceae</taxon>
        <taxon>Victivallis</taxon>
    </lineage>
</organism>
<dbReference type="InterPro" id="IPR000715">
    <property type="entry name" value="Glycosyl_transferase_4"/>
</dbReference>
<keyword evidence="4 11" id="KW-0812">Transmembrane</keyword>
<proteinExistence type="inferred from homology"/>
<comment type="similarity">
    <text evidence="11">Belongs to the glycosyltransferase 4 family. MraY subfamily.</text>
</comment>
<evidence type="ECO:0000313" key="15">
    <source>
        <dbReference type="Proteomes" id="UP000245959"/>
    </source>
</evidence>
<evidence type="ECO:0000256" key="9">
    <source>
        <dbReference type="ARBA" id="ARBA00023306"/>
    </source>
</evidence>
<dbReference type="GO" id="GO:0008360">
    <property type="term" value="P:regulation of cell shape"/>
    <property type="evidence" value="ECO:0007669"/>
    <property type="project" value="UniProtKB-KW"/>
</dbReference>
<sequence>MLYLLSQFSDHFGPLRLFDYVTFRAGGAALTAFLLVILLGGWTARKLKALNAQAATRLEGLVPAEFIDREKDRTPCMGGVLLIGATLVSSVLWNQIDDPISIVLILSTLGFSLIGFYDDFMKVVYKRRDGIPGKLKLLGQFLVAGLSVWYLSRIPELSVLMRQLMVPFFKEPVYTGFWTLPFAAIVVVGASNAVNLTDGKDGLATGCTIFCTLTYAAFAYLMGHKIFAGHLNIPFIAGAEEAMVFAAAICGACIGFLWHNCHPASMFMGDTGSLALGGAVGMLAVLVRQEILLVLVGGVFVMEAVSVMLQVASFKTTGKRIFLCAPIHHHFERKGWTETQIVVRFWILAGVFALMALATLKLR</sequence>
<dbReference type="RefSeq" id="WP_116885161.1">
    <property type="nucleotide sequence ID" value="NZ_CABMMC010000104.1"/>
</dbReference>
<feature type="transmembrane region" description="Helical" evidence="11">
    <location>
        <begin position="203"/>
        <end position="222"/>
    </location>
</feature>
<keyword evidence="8 11" id="KW-0472">Membrane</keyword>
<dbReference type="HAMAP" id="MF_00038">
    <property type="entry name" value="MraY"/>
    <property type="match status" value="1"/>
</dbReference>
<dbReference type="GO" id="GO:0009252">
    <property type="term" value="P:peptidoglycan biosynthetic process"/>
    <property type="evidence" value="ECO:0007669"/>
    <property type="project" value="UniProtKB-UniRule"/>
</dbReference>
<comment type="pathway">
    <text evidence="11">Cell wall biogenesis; peptidoglycan biosynthesis.</text>
</comment>
<evidence type="ECO:0000256" key="2">
    <source>
        <dbReference type="ARBA" id="ARBA00022618"/>
    </source>
</evidence>
<feature type="transmembrane region" description="Helical" evidence="11">
    <location>
        <begin position="20"/>
        <end position="42"/>
    </location>
</feature>
<dbReference type="EC" id="2.7.8.13" evidence="11 12"/>
<keyword evidence="6 11" id="KW-0573">Peptidoglycan synthesis</keyword>
<dbReference type="GeneID" id="78296443"/>
<name>A0A2U1ANW5_9BACT</name>
<dbReference type="NCBIfam" id="TIGR00445">
    <property type="entry name" value="mraY"/>
    <property type="match status" value="1"/>
</dbReference>
<evidence type="ECO:0000256" key="3">
    <source>
        <dbReference type="ARBA" id="ARBA00022679"/>
    </source>
</evidence>
<evidence type="ECO:0000256" key="1">
    <source>
        <dbReference type="ARBA" id="ARBA00004141"/>
    </source>
</evidence>
<keyword evidence="11" id="KW-1003">Cell membrane</keyword>
<keyword evidence="11 13" id="KW-0460">Magnesium</keyword>
<keyword evidence="9 11" id="KW-0131">Cell cycle</keyword>
<dbReference type="GO" id="GO:0008963">
    <property type="term" value="F:phospho-N-acetylmuramoyl-pentapeptide-transferase activity"/>
    <property type="evidence" value="ECO:0007669"/>
    <property type="project" value="UniProtKB-UniRule"/>
</dbReference>
<feature type="binding site" evidence="13">
    <location>
        <position position="270"/>
    </location>
    <ligand>
        <name>Mg(2+)</name>
        <dbReference type="ChEBI" id="CHEBI:18420"/>
    </ligand>
</feature>
<feature type="binding site" evidence="13">
    <location>
        <position position="195"/>
    </location>
    <ligand>
        <name>Mg(2+)</name>
        <dbReference type="ChEBI" id="CHEBI:18420"/>
    </ligand>
</feature>
<dbReference type="OrthoDB" id="9805475at2"/>
<feature type="transmembrane region" description="Helical" evidence="11">
    <location>
        <begin position="266"/>
        <end position="285"/>
    </location>
</feature>
<feature type="transmembrane region" description="Helical" evidence="11">
    <location>
        <begin position="99"/>
        <end position="117"/>
    </location>
</feature>
<gene>
    <name evidence="11" type="primary">mraY</name>
    <name evidence="14" type="ORF">C8D82_1284</name>
</gene>
<comment type="caution">
    <text evidence="14">The sequence shown here is derived from an EMBL/GenBank/DDBJ whole genome shotgun (WGS) entry which is preliminary data.</text>
</comment>
<keyword evidence="11 13" id="KW-0479">Metal-binding</keyword>
<feature type="transmembrane region" description="Helical" evidence="11">
    <location>
        <begin position="137"/>
        <end position="155"/>
    </location>
</feature>
<evidence type="ECO:0000256" key="7">
    <source>
        <dbReference type="ARBA" id="ARBA00022989"/>
    </source>
</evidence>
<dbReference type="GO" id="GO:0071555">
    <property type="term" value="P:cell wall organization"/>
    <property type="evidence" value="ECO:0007669"/>
    <property type="project" value="UniProtKB-KW"/>
</dbReference>
<evidence type="ECO:0000256" key="8">
    <source>
        <dbReference type="ARBA" id="ARBA00023136"/>
    </source>
</evidence>
<dbReference type="GO" id="GO:0051992">
    <property type="term" value="F:UDP-N-acetylmuramoyl-L-alanyl-D-glutamyl-meso-2,6-diaminopimelyl-D-alanyl-D-alanine:undecaprenyl-phosphate transferase activity"/>
    <property type="evidence" value="ECO:0007669"/>
    <property type="project" value="RHEA"/>
</dbReference>
<dbReference type="Proteomes" id="UP000245959">
    <property type="component" value="Unassembled WGS sequence"/>
</dbReference>